<gene>
    <name evidence="6" type="ORF">C2E21_2505</name>
</gene>
<dbReference type="PROSITE" id="PS00640">
    <property type="entry name" value="THIOL_PROTEASE_ASN"/>
    <property type="match status" value="1"/>
</dbReference>
<dbReference type="STRING" id="3076.A0A2P6TZ93"/>
<dbReference type="EMBL" id="LHPG02000004">
    <property type="protein sequence ID" value="PRW59388.1"/>
    <property type="molecule type" value="Genomic_DNA"/>
</dbReference>
<dbReference type="SMART" id="SM00645">
    <property type="entry name" value="Pept_C1"/>
    <property type="match status" value="1"/>
</dbReference>
<dbReference type="InterPro" id="IPR025661">
    <property type="entry name" value="Pept_asp_AS"/>
</dbReference>
<dbReference type="PROSITE" id="PS00639">
    <property type="entry name" value="THIOL_PROTEASE_HIS"/>
    <property type="match status" value="1"/>
</dbReference>
<evidence type="ECO:0000313" key="6">
    <source>
        <dbReference type="EMBL" id="PRW59388.1"/>
    </source>
</evidence>
<evidence type="ECO:0000256" key="3">
    <source>
        <dbReference type="SAM" id="SignalP"/>
    </source>
</evidence>
<feature type="signal peptide" evidence="3">
    <location>
        <begin position="1"/>
        <end position="26"/>
    </location>
</feature>
<dbReference type="CDD" id="cd02248">
    <property type="entry name" value="Peptidase_C1A"/>
    <property type="match status" value="1"/>
</dbReference>
<sequence length="409" mass="44925">MRVAKPAAMARHIVTAALLLASAAAAAAPAPLVPALRSSFPTRKAAVAAMAPFLAGAPAGPTAAARNPTYDFQVKRLWQLWKQQYGVQFKGRQEDAYRYSVFRRNVQRIWQANSQNGAQSWQSINKFAAMTREERLATYGSPQPPYITNPERPRKPLLGNPIVPLTWDWRSKGVTTPVKDQGSCNTCFAFTAAAQIESYLLIKEGKTFAQRPIDASEQQIVDCNSPTGNGCRDGGYLETGIEYAGRPGVFVTSEARYPYRMNSGACRFDSIKAGVPAQDQFSLRSPGWAELTKWDAVTLREEVYKAPVAIGMLGPGVDAFDSYGGGILPARICRSIQPAQAPTANDYADINHAMLVVGFDRSTVPNYWIIRNSWGAGWGEGGYIRVEMTGNNTWGTCNMYYNMVKILEK</sequence>
<protein>
    <submittedName>
        <fullName evidence="6">Senescence-specific cysteine protease SAG12-like</fullName>
    </submittedName>
</protein>
<evidence type="ECO:0000256" key="1">
    <source>
        <dbReference type="ARBA" id="ARBA00008455"/>
    </source>
</evidence>
<evidence type="ECO:0000259" key="5">
    <source>
        <dbReference type="SMART" id="SM00848"/>
    </source>
</evidence>
<accession>A0A2P6TZ93</accession>
<dbReference type="Pfam" id="PF08246">
    <property type="entry name" value="Inhibitor_I29"/>
    <property type="match status" value="1"/>
</dbReference>
<dbReference type="AlphaFoldDB" id="A0A2P6TZ93"/>
<dbReference type="PANTHER" id="PTHR12411">
    <property type="entry name" value="CYSTEINE PROTEASE FAMILY C1-RELATED"/>
    <property type="match status" value="1"/>
</dbReference>
<dbReference type="OrthoDB" id="511612at2759"/>
<feature type="domain" description="Peptidase C1A papain C-terminal" evidence="4">
    <location>
        <begin position="163"/>
        <end position="407"/>
    </location>
</feature>
<proteinExistence type="inferred from homology"/>
<dbReference type="Pfam" id="PF00112">
    <property type="entry name" value="Peptidase_C1"/>
    <property type="match status" value="1"/>
</dbReference>
<dbReference type="GO" id="GO:0006508">
    <property type="term" value="P:proteolysis"/>
    <property type="evidence" value="ECO:0007669"/>
    <property type="project" value="UniProtKB-KW"/>
</dbReference>
<dbReference type="InterPro" id="IPR013128">
    <property type="entry name" value="Peptidase_C1A"/>
</dbReference>
<dbReference type="Proteomes" id="UP000239899">
    <property type="component" value="Unassembled WGS sequence"/>
</dbReference>
<dbReference type="GO" id="GO:0008234">
    <property type="term" value="F:cysteine-type peptidase activity"/>
    <property type="evidence" value="ECO:0007669"/>
    <property type="project" value="InterPro"/>
</dbReference>
<name>A0A2P6TZ93_CHLSO</name>
<evidence type="ECO:0000313" key="7">
    <source>
        <dbReference type="Proteomes" id="UP000239899"/>
    </source>
</evidence>
<dbReference type="SUPFAM" id="SSF54001">
    <property type="entry name" value="Cysteine proteinases"/>
    <property type="match status" value="1"/>
</dbReference>
<reference evidence="6 7" key="1">
    <citation type="journal article" date="2018" name="Plant J.">
        <title>Genome sequences of Chlorella sorokiniana UTEX 1602 and Micractinium conductrix SAG 241.80: implications to maltose excretion by a green alga.</title>
        <authorList>
            <person name="Arriola M.B."/>
            <person name="Velmurugan N."/>
            <person name="Zhang Y."/>
            <person name="Plunkett M.H."/>
            <person name="Hondzo H."/>
            <person name="Barney B.M."/>
        </authorList>
    </citation>
    <scope>NUCLEOTIDE SEQUENCE [LARGE SCALE GENOMIC DNA]</scope>
    <source>
        <strain evidence="7">UTEX 1602</strain>
    </source>
</reference>
<comment type="caution">
    <text evidence="6">The sequence shown here is derived from an EMBL/GenBank/DDBJ whole genome shotgun (WGS) entry which is preliminary data.</text>
</comment>
<dbReference type="SMART" id="SM00848">
    <property type="entry name" value="Inhibitor_I29"/>
    <property type="match status" value="1"/>
</dbReference>
<dbReference type="InterPro" id="IPR039417">
    <property type="entry name" value="Peptidase_C1A_papain-like"/>
</dbReference>
<organism evidence="6 7">
    <name type="scientific">Chlorella sorokiniana</name>
    <name type="common">Freshwater green alga</name>
    <dbReference type="NCBI Taxonomy" id="3076"/>
    <lineage>
        <taxon>Eukaryota</taxon>
        <taxon>Viridiplantae</taxon>
        <taxon>Chlorophyta</taxon>
        <taxon>core chlorophytes</taxon>
        <taxon>Trebouxiophyceae</taxon>
        <taxon>Chlorellales</taxon>
        <taxon>Chlorellaceae</taxon>
        <taxon>Chlorella clade</taxon>
        <taxon>Chlorella</taxon>
    </lineage>
</organism>
<dbReference type="PRINTS" id="PR00705">
    <property type="entry name" value="PAPAIN"/>
</dbReference>
<dbReference type="InterPro" id="IPR025660">
    <property type="entry name" value="Pept_his_AS"/>
</dbReference>
<keyword evidence="7" id="KW-1185">Reference proteome</keyword>
<keyword evidence="2" id="KW-1015">Disulfide bond</keyword>
<dbReference type="InterPro" id="IPR000668">
    <property type="entry name" value="Peptidase_C1A_C"/>
</dbReference>
<evidence type="ECO:0000259" key="4">
    <source>
        <dbReference type="SMART" id="SM00645"/>
    </source>
</evidence>
<dbReference type="Gene3D" id="3.90.70.10">
    <property type="entry name" value="Cysteine proteinases"/>
    <property type="match status" value="1"/>
</dbReference>
<keyword evidence="3" id="KW-0732">Signal</keyword>
<feature type="chain" id="PRO_5018689764" evidence="3">
    <location>
        <begin position="27"/>
        <end position="409"/>
    </location>
</feature>
<evidence type="ECO:0000256" key="2">
    <source>
        <dbReference type="ARBA" id="ARBA00023157"/>
    </source>
</evidence>
<comment type="similarity">
    <text evidence="1">Belongs to the peptidase C1 family.</text>
</comment>
<dbReference type="InterPro" id="IPR013201">
    <property type="entry name" value="Prot_inhib_I29"/>
</dbReference>
<dbReference type="InterPro" id="IPR038765">
    <property type="entry name" value="Papain-like_cys_pep_sf"/>
</dbReference>
<feature type="domain" description="Cathepsin propeptide inhibitor" evidence="5">
    <location>
        <begin position="78"/>
        <end position="135"/>
    </location>
</feature>